<dbReference type="Gene3D" id="4.10.240.10">
    <property type="entry name" value="Zn(2)-C6 fungal-type DNA-binding domain"/>
    <property type="match status" value="1"/>
</dbReference>
<dbReference type="InterPro" id="IPR007219">
    <property type="entry name" value="XnlR_reg_dom"/>
</dbReference>
<evidence type="ECO:0000256" key="3">
    <source>
        <dbReference type="ARBA" id="ARBA00023242"/>
    </source>
</evidence>
<feature type="domain" description="Zn(2)-C6 fungal-type" evidence="5">
    <location>
        <begin position="33"/>
        <end position="64"/>
    </location>
</feature>
<dbReference type="CDD" id="cd00067">
    <property type="entry name" value="GAL4"/>
    <property type="match status" value="1"/>
</dbReference>
<feature type="compositionally biased region" description="Basic and acidic residues" evidence="4">
    <location>
        <begin position="97"/>
        <end position="117"/>
    </location>
</feature>
<reference evidence="6 7" key="1">
    <citation type="journal article" date="2012" name="Eukaryot. Cell">
        <title>Draft genome sequence of Wickerhamomyces ciferrii NRRL Y-1031 F-60-10.</title>
        <authorList>
            <person name="Schneider J."/>
            <person name="Andrea H."/>
            <person name="Blom J."/>
            <person name="Jaenicke S."/>
            <person name="Ruckert C."/>
            <person name="Schorsch C."/>
            <person name="Szczepanowski R."/>
            <person name="Farwick M."/>
            <person name="Goesmann A."/>
            <person name="Puhler A."/>
            <person name="Schaffer S."/>
            <person name="Tauch A."/>
            <person name="Kohler T."/>
            <person name="Brinkrolf K."/>
        </authorList>
    </citation>
    <scope>NUCLEOTIDE SEQUENCE [LARGE SCALE GENOMIC DNA]</scope>
    <source>
        <strain evidence="7">ATCC 14091 / BCRC 22168 / CBS 111 / JCM 3599 / NBRC 0793 / NRRL Y-1031 F-60-10</strain>
    </source>
</reference>
<organism evidence="6 7">
    <name type="scientific">Wickerhamomyces ciferrii (strain ATCC 14091 / BCRC 22168 / CBS 111 / JCM 3599 / NBRC 0793 / NRRL Y-1031 F-60-10)</name>
    <name type="common">Yeast</name>
    <name type="synonym">Pichia ciferrii</name>
    <dbReference type="NCBI Taxonomy" id="1206466"/>
    <lineage>
        <taxon>Eukaryota</taxon>
        <taxon>Fungi</taxon>
        <taxon>Dikarya</taxon>
        <taxon>Ascomycota</taxon>
        <taxon>Saccharomycotina</taxon>
        <taxon>Saccharomycetes</taxon>
        <taxon>Phaffomycetales</taxon>
        <taxon>Wickerhamomycetaceae</taxon>
        <taxon>Wickerhamomyces</taxon>
    </lineage>
</organism>
<dbReference type="GO" id="GO:0006351">
    <property type="term" value="P:DNA-templated transcription"/>
    <property type="evidence" value="ECO:0007669"/>
    <property type="project" value="InterPro"/>
</dbReference>
<evidence type="ECO:0000313" key="6">
    <source>
        <dbReference type="EMBL" id="CCH42840.1"/>
    </source>
</evidence>
<dbReference type="SMART" id="SM00066">
    <property type="entry name" value="GAL4"/>
    <property type="match status" value="1"/>
</dbReference>
<proteinExistence type="predicted"/>
<evidence type="ECO:0000256" key="2">
    <source>
        <dbReference type="ARBA" id="ARBA00022833"/>
    </source>
</evidence>
<dbReference type="PANTHER" id="PTHR31644:SF1">
    <property type="entry name" value="ZN(II)2CYS6 TRANSCRIPTION FACTOR (EUROFUNG)"/>
    <property type="match status" value="1"/>
</dbReference>
<dbReference type="Pfam" id="PF00172">
    <property type="entry name" value="Zn_clus"/>
    <property type="match status" value="1"/>
</dbReference>
<dbReference type="PROSITE" id="PS50048">
    <property type="entry name" value="ZN2_CY6_FUNGAL_2"/>
    <property type="match status" value="1"/>
</dbReference>
<protein>
    <submittedName>
        <fullName evidence="6">Transcriptional activator ARO80</fullName>
    </submittedName>
</protein>
<dbReference type="InParanoid" id="K0KCN6"/>
<dbReference type="PROSITE" id="PS00463">
    <property type="entry name" value="ZN2_CY6_FUNGAL_1"/>
    <property type="match status" value="1"/>
</dbReference>
<dbReference type="STRING" id="1206466.K0KCN6"/>
<dbReference type="eggNOG" id="ENOG502RXHH">
    <property type="taxonomic scope" value="Eukaryota"/>
</dbReference>
<dbReference type="SUPFAM" id="SSF57701">
    <property type="entry name" value="Zn2/Cys6 DNA-binding domain"/>
    <property type="match status" value="1"/>
</dbReference>
<accession>K0KCN6</accession>
<gene>
    <name evidence="6" type="ORF">BN7_2385</name>
</gene>
<dbReference type="EMBL" id="CAIF01000054">
    <property type="protein sequence ID" value="CCH42840.1"/>
    <property type="molecule type" value="Genomic_DNA"/>
</dbReference>
<keyword evidence="2" id="KW-0862">Zinc</keyword>
<dbReference type="GO" id="GO:0000981">
    <property type="term" value="F:DNA-binding transcription factor activity, RNA polymerase II-specific"/>
    <property type="evidence" value="ECO:0007669"/>
    <property type="project" value="InterPro"/>
</dbReference>
<dbReference type="Proteomes" id="UP000009328">
    <property type="component" value="Unassembled WGS sequence"/>
</dbReference>
<evidence type="ECO:0000256" key="4">
    <source>
        <dbReference type="SAM" id="MobiDB-lite"/>
    </source>
</evidence>
<dbReference type="GO" id="GO:0005634">
    <property type="term" value="C:nucleus"/>
    <property type="evidence" value="ECO:0007669"/>
    <property type="project" value="TreeGrafter"/>
</dbReference>
<feature type="compositionally biased region" description="Low complexity" evidence="4">
    <location>
        <begin position="174"/>
        <end position="199"/>
    </location>
</feature>
<comment type="caution">
    <text evidence="6">The sequence shown here is derived from an EMBL/GenBank/DDBJ whole genome shotgun (WGS) entry which is preliminary data.</text>
</comment>
<dbReference type="GO" id="GO:0008270">
    <property type="term" value="F:zinc ion binding"/>
    <property type="evidence" value="ECO:0007669"/>
    <property type="project" value="InterPro"/>
</dbReference>
<feature type="region of interest" description="Disordered" evidence="4">
    <location>
        <begin position="172"/>
        <end position="199"/>
    </location>
</feature>
<dbReference type="InterPro" id="IPR001138">
    <property type="entry name" value="Zn2Cys6_DnaBD"/>
</dbReference>
<name>K0KCN6_WICCF</name>
<dbReference type="CDD" id="cd12148">
    <property type="entry name" value="fungal_TF_MHR"/>
    <property type="match status" value="1"/>
</dbReference>
<evidence type="ECO:0000256" key="1">
    <source>
        <dbReference type="ARBA" id="ARBA00022723"/>
    </source>
</evidence>
<keyword evidence="3" id="KW-0539">Nucleus</keyword>
<sequence length="741" mass="84516">MTPPRNNMLATTTSSSDHTIMKDQKVRQRASRACLNCRELKIKCESSNDGNCVRCNREGKSCVFVTSKRGGHYGKNRSNSFDNDRILNKLSKHIDNNKHSLDVERTSDGNKRRKSEDISLTTIQNPSDSLNLLAQAAFKGNDYPVNTSTDNIHDQNNELLFNSKQIYEQEVAKSRSNSIHSSSSSSSSSSQDTSNSSPNERLKKFCLVERGILTPTTFKTLISTYFIRHHQYMPVLPAHRVLRSDSELCDLAENEPILAITFVIIASRFENSKIHQESWSYMSSIIQDLTLGIIKPTLGAIESLLTLSENVPILKQVVNHKELYELEERFSWNLVGQAVRLSYYLGLDQKTLLEPNDAMSEETHRMRFIWTYCHLEERQTSIRFGKAFWTRGPTLCFPGIMGQSYLNNNYNDHDISTTLIPSVHTPDAYSSYIQAIIDSTNLMSNIHDLLYPSRDRTISLVNQGDYHKILDEFTMGFTTYKLTWNSKNWDILSLNETVWVSFNYAKLYAYGFAFEAHMKRATENSSNGTKNVKKIFPKTMVASPDAKFIIEAKNAAVEILKSCSNNLRSYGAMAYLPARYYGYFGHSAVFLIKIIFTGAVCYKEQKEILDLIGKLIECFCDEFKSLDRYHPLIRCAQQLKILMQTLWTSSSNPHNESHSDEQIVQPDTTFQDDLDLMSTCSDSLTGDIFNLVDNFTFDHFSPNLIDESAEAATQELTSYFTNDLNSNVWLSYFHTPKPNPF</sequence>
<feature type="region of interest" description="Disordered" evidence="4">
    <location>
        <begin position="97"/>
        <end position="118"/>
    </location>
</feature>
<dbReference type="HOGENOM" id="CLU_012590_1_0_1"/>
<dbReference type="InterPro" id="IPR052780">
    <property type="entry name" value="AAA_Catabolism_Regulators"/>
</dbReference>
<dbReference type="InterPro" id="IPR036864">
    <property type="entry name" value="Zn2-C6_fun-type_DNA-bd_sf"/>
</dbReference>
<keyword evidence="7" id="KW-1185">Reference proteome</keyword>
<dbReference type="AlphaFoldDB" id="K0KCN6"/>
<evidence type="ECO:0000313" key="7">
    <source>
        <dbReference type="Proteomes" id="UP000009328"/>
    </source>
</evidence>
<dbReference type="GO" id="GO:0003677">
    <property type="term" value="F:DNA binding"/>
    <property type="evidence" value="ECO:0007669"/>
    <property type="project" value="InterPro"/>
</dbReference>
<dbReference type="PANTHER" id="PTHR31644">
    <property type="entry name" value="TRANSCRIPTIONAL ACTIVATOR ARO80-RELATED"/>
    <property type="match status" value="1"/>
</dbReference>
<evidence type="ECO:0000259" key="5">
    <source>
        <dbReference type="PROSITE" id="PS50048"/>
    </source>
</evidence>
<dbReference type="SMART" id="SM00906">
    <property type="entry name" value="Fungal_trans"/>
    <property type="match status" value="1"/>
</dbReference>
<keyword evidence="1" id="KW-0479">Metal-binding</keyword>